<dbReference type="PANTHER" id="PTHR46663">
    <property type="entry name" value="DIGUANYLATE CYCLASE DGCT-RELATED"/>
    <property type="match status" value="1"/>
</dbReference>
<dbReference type="SMART" id="SM00267">
    <property type="entry name" value="GGDEF"/>
    <property type="match status" value="1"/>
</dbReference>
<dbReference type="AlphaFoldDB" id="A0A1J5G7S8"/>
<dbReference type="NCBIfam" id="TIGR00254">
    <property type="entry name" value="GGDEF"/>
    <property type="match status" value="1"/>
</dbReference>
<comment type="caution">
    <text evidence="3">The sequence shown here is derived from an EMBL/GenBank/DDBJ whole genome shotgun (WGS) entry which is preliminary data.</text>
</comment>
<accession>A0A1J5G7S8</accession>
<sequence length="239" mass="27459">MSDQSEKYACLSSKIEIELLKKEIQQLRFIYEDAIASLRSTSLELEEARRNARMLEHEVEETKKLAVYDMLTNLFTRYEMEGQINHHLSLLLRAEHMIEKGKLTQTEPEHFSILFIDLDGFKAINDTQGHQYGDRALRTFSSLLKQSFREADVISRWGGDEFVVLLPGVNREKTVKIISVLQDNLTNVSIPCDDGSYIHLRASIGIASTSEISTPRTLEEMIKRADNEMYESKTNNRGK</sequence>
<reference evidence="3 4" key="1">
    <citation type="journal article" date="2016" name="Environ. Microbiol.">
        <title>Genomic resolution of a cold subsurface aquifer community provides metabolic insights for novel microbes adapted to high CO concentrations.</title>
        <authorList>
            <person name="Probst A.J."/>
            <person name="Castelle C.J."/>
            <person name="Singh A."/>
            <person name="Brown C.T."/>
            <person name="Anantharaman K."/>
            <person name="Sharon I."/>
            <person name="Hug L.A."/>
            <person name="Burstein D."/>
            <person name="Emerson J.B."/>
            <person name="Thomas B.C."/>
            <person name="Banfield J.F."/>
        </authorList>
    </citation>
    <scope>NUCLEOTIDE SEQUENCE [LARGE SCALE GENOMIC DNA]</scope>
    <source>
        <strain evidence="3">CG2_30_43_9</strain>
    </source>
</reference>
<name>A0A1J5G7S8_9BACT</name>
<proteinExistence type="predicted"/>
<gene>
    <name evidence="3" type="ORF">AUK15_03020</name>
</gene>
<dbReference type="PANTHER" id="PTHR46663:SF2">
    <property type="entry name" value="GGDEF DOMAIN-CONTAINING PROTEIN"/>
    <property type="match status" value="1"/>
</dbReference>
<evidence type="ECO:0000313" key="3">
    <source>
        <dbReference type="EMBL" id="OIP64687.1"/>
    </source>
</evidence>
<dbReference type="InterPro" id="IPR043128">
    <property type="entry name" value="Rev_trsase/Diguanyl_cyclase"/>
</dbReference>
<evidence type="ECO:0000313" key="4">
    <source>
        <dbReference type="Proteomes" id="UP000182059"/>
    </source>
</evidence>
<feature type="domain" description="GGDEF" evidence="2">
    <location>
        <begin position="109"/>
        <end position="239"/>
    </location>
</feature>
<keyword evidence="1" id="KW-0175">Coiled coil</keyword>
<dbReference type="EMBL" id="MNYX01000072">
    <property type="protein sequence ID" value="OIP64687.1"/>
    <property type="molecule type" value="Genomic_DNA"/>
</dbReference>
<dbReference type="PROSITE" id="PS50887">
    <property type="entry name" value="GGDEF"/>
    <property type="match status" value="1"/>
</dbReference>
<dbReference type="InterPro" id="IPR000160">
    <property type="entry name" value="GGDEF_dom"/>
</dbReference>
<protein>
    <recommendedName>
        <fullName evidence="2">GGDEF domain-containing protein</fullName>
    </recommendedName>
</protein>
<evidence type="ECO:0000256" key="1">
    <source>
        <dbReference type="SAM" id="Coils"/>
    </source>
</evidence>
<feature type="coiled-coil region" evidence="1">
    <location>
        <begin position="31"/>
        <end position="65"/>
    </location>
</feature>
<dbReference type="Pfam" id="PF00990">
    <property type="entry name" value="GGDEF"/>
    <property type="match status" value="1"/>
</dbReference>
<dbReference type="CDD" id="cd01949">
    <property type="entry name" value="GGDEF"/>
    <property type="match status" value="1"/>
</dbReference>
<dbReference type="Gene3D" id="3.30.70.270">
    <property type="match status" value="1"/>
</dbReference>
<dbReference type="InterPro" id="IPR052163">
    <property type="entry name" value="DGC-Regulatory_Protein"/>
</dbReference>
<evidence type="ECO:0000259" key="2">
    <source>
        <dbReference type="PROSITE" id="PS50887"/>
    </source>
</evidence>
<dbReference type="Proteomes" id="UP000182059">
    <property type="component" value="Unassembled WGS sequence"/>
</dbReference>
<organism evidence="3 4">
    <name type="scientific">Candidatus Nomurabacteria bacterium CG2_30_43_9</name>
    <dbReference type="NCBI Taxonomy" id="1805283"/>
    <lineage>
        <taxon>Bacteria</taxon>
        <taxon>Candidatus Nomuraibacteriota</taxon>
    </lineage>
</organism>
<dbReference type="InterPro" id="IPR029787">
    <property type="entry name" value="Nucleotide_cyclase"/>
</dbReference>
<dbReference type="SUPFAM" id="SSF55073">
    <property type="entry name" value="Nucleotide cyclase"/>
    <property type="match status" value="1"/>
</dbReference>